<dbReference type="RefSeq" id="WP_145670151.1">
    <property type="nucleotide sequence ID" value="NZ_VITK01000019.1"/>
</dbReference>
<dbReference type="SMART" id="SM00943">
    <property type="entry name" value="Prim-Pol"/>
    <property type="match status" value="1"/>
</dbReference>
<reference evidence="2 3" key="1">
    <citation type="submission" date="2019-06" db="EMBL/GenBank/DDBJ databases">
        <title>Genomic Encyclopedia of Type Strains, Phase IV (KMG-V): Genome sequencing to study the core and pangenomes of soil and plant-associated prokaryotes.</title>
        <authorList>
            <person name="Whitman W."/>
        </authorList>
    </citation>
    <scope>NUCLEOTIDE SEQUENCE [LARGE SCALE GENOMIC DNA]</scope>
    <source>
        <strain evidence="2 3">BR 510</strain>
    </source>
</reference>
<dbReference type="SUPFAM" id="SSF56747">
    <property type="entry name" value="Prim-pol domain"/>
    <property type="match status" value="1"/>
</dbReference>
<keyword evidence="3" id="KW-1185">Reference proteome</keyword>
<dbReference type="EMBL" id="VITK01000019">
    <property type="protein sequence ID" value="TWA89561.1"/>
    <property type="molecule type" value="Genomic_DNA"/>
</dbReference>
<proteinExistence type="predicted"/>
<evidence type="ECO:0000259" key="1">
    <source>
        <dbReference type="SMART" id="SM00943"/>
    </source>
</evidence>
<accession>A0A560CXK0</accession>
<protein>
    <submittedName>
        <fullName evidence="2">Bifunctional DNA primase/polymerase-like protein</fullName>
    </submittedName>
</protein>
<dbReference type="CDD" id="cd04859">
    <property type="entry name" value="Prim_Pol"/>
    <property type="match status" value="1"/>
</dbReference>
<evidence type="ECO:0000313" key="2">
    <source>
        <dbReference type="EMBL" id="TWA89561.1"/>
    </source>
</evidence>
<organism evidence="2 3">
    <name type="scientific">Bradyrhizobium stylosanthis</name>
    <dbReference type="NCBI Taxonomy" id="1803665"/>
    <lineage>
        <taxon>Bacteria</taxon>
        <taxon>Pseudomonadati</taxon>
        <taxon>Pseudomonadota</taxon>
        <taxon>Alphaproteobacteria</taxon>
        <taxon>Hyphomicrobiales</taxon>
        <taxon>Nitrobacteraceae</taxon>
        <taxon>Bradyrhizobium</taxon>
    </lineage>
</organism>
<dbReference type="InterPro" id="IPR027417">
    <property type="entry name" value="P-loop_NTPase"/>
</dbReference>
<evidence type="ECO:0000313" key="3">
    <source>
        <dbReference type="Proteomes" id="UP000319949"/>
    </source>
</evidence>
<comment type="caution">
    <text evidence="2">The sequence shown here is derived from an EMBL/GenBank/DDBJ whole genome shotgun (WGS) entry which is preliminary data.</text>
</comment>
<dbReference type="Pfam" id="PF13481">
    <property type="entry name" value="AAA_25"/>
    <property type="match status" value="1"/>
</dbReference>
<dbReference type="OrthoDB" id="123525at2"/>
<gene>
    <name evidence="2" type="ORF">FBZ96_11929</name>
</gene>
<dbReference type="Proteomes" id="UP000319949">
    <property type="component" value="Unassembled WGS sequence"/>
</dbReference>
<dbReference type="AlphaFoldDB" id="A0A560CXK0"/>
<name>A0A560CXK0_9BRAD</name>
<feature type="domain" description="DNA primase/polymerase bifunctional N-terminal" evidence="1">
    <location>
        <begin position="5"/>
        <end position="168"/>
    </location>
</feature>
<dbReference type="SUPFAM" id="SSF52540">
    <property type="entry name" value="P-loop containing nucleoside triphosphate hydrolases"/>
    <property type="match status" value="1"/>
</dbReference>
<dbReference type="Gene3D" id="3.40.50.300">
    <property type="entry name" value="P-loop containing nucleotide triphosphate hydrolases"/>
    <property type="match status" value="1"/>
</dbReference>
<dbReference type="InterPro" id="IPR015330">
    <property type="entry name" value="DNA_primase/pol_bifunc_N"/>
</dbReference>
<dbReference type="Pfam" id="PF09250">
    <property type="entry name" value="Prim-Pol"/>
    <property type="match status" value="1"/>
</dbReference>
<sequence>MREQAVELARRGFPVFRARGKYPLEEGWQDEATTDPDKVYSRWTCPVFGNDQGWNIGIATGRRLPNGLFLAAIDEDNKDGKTGAASLEMLAAIYDEPMPDTFRTRTPTAGRHHLVGTPRPIPNSVESLAPGIDVRGEGGYVIGPGSVREIGVYEIDNDADIAPAPKYLTKLAFQPKPKLEAKANIELDTTAAIERATDYLLNRAPSALEFHGGNNTTYKVFAKLREIGVSEQTAIELAAEHWNETKADPPWSIDELATICANAFKHGQNAPGSAMPENEFEAVAVKDVLRGGIEIEPVVKFDALDIPKRQWVLGTFAAKQYLSGLVSPPGVGKTTFLLMLAVAIATGRDDIVKLKVHQRGRVLLWNQEDETNELKRRLLAVMVAFDVKWSDIEDEKGKPRIVLGSGVDRRLMFAKRNAAGYVQPAPDAKAIEDYLASEQIDLAIFDPFVEMHEANENDNPEVAVVGAVFRRVAVKANCAVILAHHTRKPPAASASDAYAGNMDTARGAGSLAGVARMVATLYTIDKETGKRYGIPEDECRRYVRFDDAKANMSLVSGEPMFFRREGVVIGGEGGEEVGVLRPADLKRGKDAKTAARDDLVTDALEIMGARVAMPIGDIAKDLTGLPMYADKTAHALRLALKRAFEKKQQINENEQIGIIVQGIPGRPGATACLVRSALTSQKDSERTRNKPETSSS</sequence>